<organism evidence="2">
    <name type="scientific">mine drainage metagenome</name>
    <dbReference type="NCBI Taxonomy" id="410659"/>
    <lineage>
        <taxon>unclassified sequences</taxon>
        <taxon>metagenomes</taxon>
        <taxon>ecological metagenomes</taxon>
    </lineage>
</organism>
<gene>
    <name evidence="2" type="ORF">GALL_85650</name>
</gene>
<accession>A0A1J5T6A1</accession>
<comment type="caution">
    <text evidence="2">The sequence shown here is derived from an EMBL/GenBank/DDBJ whole genome shotgun (WGS) entry which is preliminary data.</text>
</comment>
<reference evidence="2" key="1">
    <citation type="submission" date="2016-10" db="EMBL/GenBank/DDBJ databases">
        <title>Sequence of Gallionella enrichment culture.</title>
        <authorList>
            <person name="Poehlein A."/>
            <person name="Muehling M."/>
            <person name="Daniel R."/>
        </authorList>
    </citation>
    <scope>NUCLEOTIDE SEQUENCE</scope>
</reference>
<dbReference type="InterPro" id="IPR036291">
    <property type="entry name" value="NAD(P)-bd_dom_sf"/>
</dbReference>
<proteinExistence type="predicted"/>
<dbReference type="PANTHER" id="PTHR33303:SF2">
    <property type="entry name" value="COA-BINDING DOMAIN-CONTAINING PROTEIN"/>
    <property type="match status" value="1"/>
</dbReference>
<dbReference type="Pfam" id="PF13380">
    <property type="entry name" value="CoA_binding_2"/>
    <property type="match status" value="1"/>
</dbReference>
<protein>
    <recommendedName>
        <fullName evidence="1">CoA-binding domain-containing protein</fullName>
    </recommendedName>
</protein>
<dbReference type="SUPFAM" id="SSF51735">
    <property type="entry name" value="NAD(P)-binding Rossmann-fold domains"/>
    <property type="match status" value="1"/>
</dbReference>
<evidence type="ECO:0000313" key="2">
    <source>
        <dbReference type="EMBL" id="OIR09332.1"/>
    </source>
</evidence>
<feature type="domain" description="CoA-binding" evidence="1">
    <location>
        <begin position="11"/>
        <end position="104"/>
    </location>
</feature>
<dbReference type="AlphaFoldDB" id="A0A1J5T6A1"/>
<dbReference type="SMART" id="SM00881">
    <property type="entry name" value="CoA_binding"/>
    <property type="match status" value="1"/>
</dbReference>
<evidence type="ECO:0000259" key="1">
    <source>
        <dbReference type="SMART" id="SM00881"/>
    </source>
</evidence>
<dbReference type="InterPro" id="IPR003781">
    <property type="entry name" value="CoA-bd"/>
</dbReference>
<sequence length="137" mass="14658">MNTDPSLEGRILRESRTIAVVGLSADPDKPSHEVAAYLQSRGYRIVPVNPKGGTILGEAVWPDLASIPFPVDVVDVFRPPAACPEVARQAVAIGARFLWLQLGIVSEEAARIAREGGLGVVMDRCMLIEHQKCSAAG</sequence>
<name>A0A1J5T6A1_9ZZZZ</name>
<dbReference type="PANTHER" id="PTHR33303">
    <property type="entry name" value="CYTOPLASMIC PROTEIN-RELATED"/>
    <property type="match status" value="1"/>
</dbReference>
<dbReference type="EMBL" id="MLJW01000027">
    <property type="protein sequence ID" value="OIR09332.1"/>
    <property type="molecule type" value="Genomic_DNA"/>
</dbReference>
<dbReference type="Gene3D" id="3.40.50.720">
    <property type="entry name" value="NAD(P)-binding Rossmann-like Domain"/>
    <property type="match status" value="1"/>
</dbReference>